<dbReference type="InterPro" id="IPR018060">
    <property type="entry name" value="HTH_AraC"/>
</dbReference>
<dbReference type="InterPro" id="IPR009057">
    <property type="entry name" value="Homeodomain-like_sf"/>
</dbReference>
<dbReference type="RefSeq" id="WP_146787319.1">
    <property type="nucleotide sequence ID" value="NZ_CP042434.1"/>
</dbReference>
<dbReference type="Proteomes" id="UP000321291">
    <property type="component" value="Chromosome"/>
</dbReference>
<dbReference type="Pfam" id="PF12833">
    <property type="entry name" value="HTH_18"/>
    <property type="match status" value="1"/>
</dbReference>
<dbReference type="KEGG" id="agi:FSB73_21975"/>
<feature type="domain" description="HTH araC/xylS-type" evidence="4">
    <location>
        <begin position="228"/>
        <end position="331"/>
    </location>
</feature>
<dbReference type="PANTHER" id="PTHR43280">
    <property type="entry name" value="ARAC-FAMILY TRANSCRIPTIONAL REGULATOR"/>
    <property type="match status" value="1"/>
</dbReference>
<evidence type="ECO:0000256" key="2">
    <source>
        <dbReference type="ARBA" id="ARBA00023125"/>
    </source>
</evidence>
<dbReference type="GO" id="GO:0003700">
    <property type="term" value="F:DNA-binding transcription factor activity"/>
    <property type="evidence" value="ECO:0007669"/>
    <property type="project" value="InterPro"/>
</dbReference>
<keyword evidence="2" id="KW-0238">DNA-binding</keyword>
<evidence type="ECO:0000313" key="5">
    <source>
        <dbReference type="EMBL" id="QEC73936.1"/>
    </source>
</evidence>
<dbReference type="SUPFAM" id="SSF46689">
    <property type="entry name" value="Homeodomain-like"/>
    <property type="match status" value="1"/>
</dbReference>
<accession>A0A5B8VT47</accession>
<dbReference type="PROSITE" id="PS01124">
    <property type="entry name" value="HTH_ARAC_FAMILY_2"/>
    <property type="match status" value="1"/>
</dbReference>
<dbReference type="EMBL" id="CP042434">
    <property type="protein sequence ID" value="QEC73936.1"/>
    <property type="molecule type" value="Genomic_DNA"/>
</dbReference>
<reference evidence="5 6" key="1">
    <citation type="journal article" date="2017" name="Int. J. Syst. Evol. Microbiol.">
        <title>Arachidicoccus ginsenosidivorans sp. nov., with ginsenoside-converting activity isolated from ginseng cultivating soil.</title>
        <authorList>
            <person name="Siddiqi M.Z."/>
            <person name="Aslam Z."/>
            <person name="Im W.T."/>
        </authorList>
    </citation>
    <scope>NUCLEOTIDE SEQUENCE [LARGE SCALE GENOMIC DNA]</scope>
    <source>
        <strain evidence="5 6">Gsoil 809</strain>
    </source>
</reference>
<keyword evidence="3" id="KW-0804">Transcription</keyword>
<evidence type="ECO:0000259" key="4">
    <source>
        <dbReference type="PROSITE" id="PS01124"/>
    </source>
</evidence>
<organism evidence="5 6">
    <name type="scientific">Arachidicoccus ginsenosidivorans</name>
    <dbReference type="NCBI Taxonomy" id="496057"/>
    <lineage>
        <taxon>Bacteria</taxon>
        <taxon>Pseudomonadati</taxon>
        <taxon>Bacteroidota</taxon>
        <taxon>Chitinophagia</taxon>
        <taxon>Chitinophagales</taxon>
        <taxon>Chitinophagaceae</taxon>
        <taxon>Arachidicoccus</taxon>
    </lineage>
</organism>
<dbReference type="Gene3D" id="1.10.10.60">
    <property type="entry name" value="Homeodomain-like"/>
    <property type="match status" value="1"/>
</dbReference>
<keyword evidence="1" id="KW-0805">Transcription regulation</keyword>
<evidence type="ECO:0000256" key="3">
    <source>
        <dbReference type="ARBA" id="ARBA00023163"/>
    </source>
</evidence>
<dbReference type="OrthoDB" id="642439at2"/>
<dbReference type="GO" id="GO:0043565">
    <property type="term" value="F:sequence-specific DNA binding"/>
    <property type="evidence" value="ECO:0007669"/>
    <property type="project" value="InterPro"/>
</dbReference>
<proteinExistence type="predicted"/>
<protein>
    <submittedName>
        <fullName evidence="5">Helix-turn-helix transcriptional regulator</fullName>
    </submittedName>
</protein>
<sequence length="334" mass="39113">MHKELFQVKFLHQRDAHWQEVSVINQIRKHGPPAVKYNLTGHLFDMDFIGITRPNFDIWTSQYLNEGNSFTTEAYIPGPLVELGFSLGNNGTLDLKNIGKVDLNSWQYFLTSLPFVESKVTTDKNSQGSTLDFYFKIEYLESICHFFPDTLYPLINDYYAGRPHHFYLFFPYCSKEIGYALIQIINYLYFDYRPFDPIMLDSHVQKLLFWVLSRRKTMTFPKLSRQNQSKILEIGDQLKNNPIRHTNIADLVKTTTTTNLTSFKQSYIEVFNESPFHTINKGVMEKALFLLQTGTHSITQVAKLLNYYNVHQFSKAFKAFYGFTPTEMLTIYRK</sequence>
<dbReference type="AlphaFoldDB" id="A0A5B8VT47"/>
<dbReference type="PANTHER" id="PTHR43280:SF2">
    <property type="entry name" value="HTH-TYPE TRANSCRIPTIONAL REGULATOR EXSA"/>
    <property type="match status" value="1"/>
</dbReference>
<evidence type="ECO:0000313" key="6">
    <source>
        <dbReference type="Proteomes" id="UP000321291"/>
    </source>
</evidence>
<dbReference type="SMART" id="SM00342">
    <property type="entry name" value="HTH_ARAC"/>
    <property type="match status" value="1"/>
</dbReference>
<name>A0A5B8VT47_9BACT</name>
<keyword evidence="6" id="KW-1185">Reference proteome</keyword>
<gene>
    <name evidence="5" type="ORF">FSB73_21975</name>
</gene>
<evidence type="ECO:0000256" key="1">
    <source>
        <dbReference type="ARBA" id="ARBA00023015"/>
    </source>
</evidence>